<dbReference type="InterPro" id="IPR051044">
    <property type="entry name" value="MAG_DAG_Lipase"/>
</dbReference>
<dbReference type="PIRSF" id="PIRSF017388">
    <property type="entry name" value="Esterase_lipase"/>
    <property type="match status" value="1"/>
</dbReference>
<dbReference type="SUPFAM" id="SSF53474">
    <property type="entry name" value="alpha/beta-Hydrolases"/>
    <property type="match status" value="1"/>
</dbReference>
<dbReference type="Pfam" id="PF12697">
    <property type="entry name" value="Abhydrolase_6"/>
    <property type="match status" value="1"/>
</dbReference>
<dbReference type="EMBL" id="LVVL01000018">
    <property type="protein sequence ID" value="OAN10304.1"/>
    <property type="molecule type" value="Genomic_DNA"/>
</dbReference>
<name>A0ABX2V5D5_9BACL</name>
<organism evidence="2 3">
    <name type="scientific">Exiguobacterium undae</name>
    <dbReference type="NCBI Taxonomy" id="169177"/>
    <lineage>
        <taxon>Bacteria</taxon>
        <taxon>Bacillati</taxon>
        <taxon>Bacillota</taxon>
        <taxon>Bacilli</taxon>
        <taxon>Bacillales</taxon>
        <taxon>Bacillales Family XII. Incertae Sedis</taxon>
        <taxon>Exiguobacterium</taxon>
    </lineage>
</organism>
<dbReference type="InterPro" id="IPR012354">
    <property type="entry name" value="Esterase_lipase"/>
</dbReference>
<dbReference type="InterPro" id="IPR000073">
    <property type="entry name" value="AB_hydrolase_1"/>
</dbReference>
<dbReference type="PANTHER" id="PTHR11614">
    <property type="entry name" value="PHOSPHOLIPASE-RELATED"/>
    <property type="match status" value="1"/>
</dbReference>
<keyword evidence="3" id="KW-1185">Reference proteome</keyword>
<sequence length="253" mass="27627">MMSMSYPVLPGAEAFFLERGSVGILLCHGFNATPQSVRAVGERFAEHGFSVYAPRLHGHGTDVRDFETATAEDWKQSVRAGFAQLSRQCESIFIVGQSMGATLALALAAEGLPVAGIITINAALSVPAYEALSFTDCPVYLPESPPDIKQTAFEIIYDVVPAVAASELLRLIRDTIPTLPAIQIPTLILYSAEDHVVPPTCSDYLHRTIGSTDKRSYCLLDSYHVATLDHDQETIVRETAYFVEQYSQLTRTG</sequence>
<proteinExistence type="predicted"/>
<reference evidence="2 3" key="1">
    <citation type="submission" date="2016-03" db="EMBL/GenBank/DDBJ databases">
        <authorList>
            <person name="Cho S.-Y."/>
            <person name="Lim S."/>
            <person name="Kim H."/>
            <person name="Soh E.H."/>
            <person name="Moon J.S."/>
        </authorList>
    </citation>
    <scope>NUCLEOTIDE SEQUENCE [LARGE SCALE GENOMIC DNA]</scope>
    <source>
        <strain evidence="2 3">KCTC 3810</strain>
    </source>
</reference>
<accession>A0ABX2V5D5</accession>
<protein>
    <submittedName>
        <fullName evidence="2">Esterase</fullName>
    </submittedName>
</protein>
<evidence type="ECO:0000313" key="2">
    <source>
        <dbReference type="EMBL" id="OAN10304.1"/>
    </source>
</evidence>
<dbReference type="Proteomes" id="UP000078447">
    <property type="component" value="Unassembled WGS sequence"/>
</dbReference>
<dbReference type="InterPro" id="IPR029058">
    <property type="entry name" value="AB_hydrolase_fold"/>
</dbReference>
<comment type="caution">
    <text evidence="2">The sequence shown here is derived from an EMBL/GenBank/DDBJ whole genome shotgun (WGS) entry which is preliminary data.</text>
</comment>
<feature type="domain" description="AB hydrolase-1" evidence="1">
    <location>
        <begin position="24"/>
        <end position="233"/>
    </location>
</feature>
<dbReference type="Gene3D" id="3.40.50.1820">
    <property type="entry name" value="alpha/beta hydrolase"/>
    <property type="match status" value="1"/>
</dbReference>
<gene>
    <name evidence="2" type="ORF">A3783_14615</name>
</gene>
<evidence type="ECO:0000313" key="3">
    <source>
        <dbReference type="Proteomes" id="UP000078447"/>
    </source>
</evidence>
<evidence type="ECO:0000259" key="1">
    <source>
        <dbReference type="Pfam" id="PF12697"/>
    </source>
</evidence>